<keyword evidence="3" id="KW-0812">Transmembrane</keyword>
<evidence type="ECO:0000313" key="5">
    <source>
        <dbReference type="EMBL" id="RWS12036.1"/>
    </source>
</evidence>
<dbReference type="SMART" id="SM00060">
    <property type="entry name" value="FN3"/>
    <property type="match status" value="3"/>
</dbReference>
<dbReference type="EMBL" id="NCKU01001468">
    <property type="protein sequence ID" value="RWS12036.1"/>
    <property type="molecule type" value="Genomic_DNA"/>
</dbReference>
<protein>
    <submittedName>
        <fullName evidence="5">Down syndrome cell adhesion molecule-like protein 1</fullName>
    </submittedName>
</protein>
<keyword evidence="6" id="KW-1185">Reference proteome</keyword>
<feature type="domain" description="Fibronectin type-III" evidence="4">
    <location>
        <begin position="153"/>
        <end position="255"/>
    </location>
</feature>
<evidence type="ECO:0000256" key="2">
    <source>
        <dbReference type="SAM" id="MobiDB-lite"/>
    </source>
</evidence>
<dbReference type="InterPro" id="IPR036179">
    <property type="entry name" value="Ig-like_dom_sf"/>
</dbReference>
<reference evidence="5 6" key="1">
    <citation type="journal article" date="2018" name="Gigascience">
        <title>Genomes of trombidid mites reveal novel predicted allergens and laterally-transferred genes associated with secondary metabolism.</title>
        <authorList>
            <person name="Dong X."/>
            <person name="Chaisiri K."/>
            <person name="Xia D."/>
            <person name="Armstrong S.D."/>
            <person name="Fang Y."/>
            <person name="Donnelly M.J."/>
            <person name="Kadowaki T."/>
            <person name="McGarry J.W."/>
            <person name="Darby A.C."/>
            <person name="Makepeace B.L."/>
        </authorList>
    </citation>
    <scope>NUCLEOTIDE SEQUENCE [LARGE SCALE GENOMIC DNA]</scope>
    <source>
        <strain evidence="5">UoL-WK</strain>
    </source>
</reference>
<feature type="non-terminal residue" evidence="5">
    <location>
        <position position="1"/>
    </location>
</feature>
<accession>A0A3S3PGM1</accession>
<dbReference type="Pfam" id="PF00041">
    <property type="entry name" value="fn3"/>
    <property type="match status" value="3"/>
</dbReference>
<dbReference type="SUPFAM" id="SSF48726">
    <property type="entry name" value="Immunoglobulin"/>
    <property type="match status" value="1"/>
</dbReference>
<feature type="region of interest" description="Disordered" evidence="2">
    <location>
        <begin position="480"/>
        <end position="509"/>
    </location>
</feature>
<dbReference type="Gene3D" id="2.60.40.10">
    <property type="entry name" value="Immunoglobulins"/>
    <property type="match status" value="4"/>
</dbReference>
<dbReference type="Proteomes" id="UP000285301">
    <property type="component" value="Unassembled WGS sequence"/>
</dbReference>
<dbReference type="AlphaFoldDB" id="A0A3S3PGM1"/>
<dbReference type="GO" id="GO:0009653">
    <property type="term" value="P:anatomical structure morphogenesis"/>
    <property type="evidence" value="ECO:0007669"/>
    <property type="project" value="UniProtKB-ARBA"/>
</dbReference>
<dbReference type="PROSITE" id="PS50853">
    <property type="entry name" value="FN3"/>
    <property type="match status" value="3"/>
</dbReference>
<dbReference type="FunFam" id="2.60.40.10:FF:000028">
    <property type="entry name" value="Neuronal cell adhesion molecule"/>
    <property type="match status" value="1"/>
</dbReference>
<dbReference type="InterPro" id="IPR013783">
    <property type="entry name" value="Ig-like_fold"/>
</dbReference>
<dbReference type="STRING" id="1965070.A0A3S3PGM1"/>
<gene>
    <name evidence="5" type="ORF">B4U79_10795</name>
</gene>
<keyword evidence="3" id="KW-1133">Transmembrane helix</keyword>
<evidence type="ECO:0000256" key="1">
    <source>
        <dbReference type="ARBA" id="ARBA00022737"/>
    </source>
</evidence>
<dbReference type="InterPro" id="IPR003961">
    <property type="entry name" value="FN3_dom"/>
</dbReference>
<name>A0A3S3PGM1_9ACAR</name>
<dbReference type="PANTHER" id="PTHR13817:SF102">
    <property type="entry name" value="DOWN SYNDROME CELL ADHESION MOLECULE-LIKE PROTEIN DSCAM2"/>
    <property type="match status" value="1"/>
</dbReference>
<keyword evidence="1" id="KW-0677">Repeat</keyword>
<dbReference type="InterPro" id="IPR036116">
    <property type="entry name" value="FN3_sf"/>
</dbReference>
<dbReference type="Pfam" id="PF07679">
    <property type="entry name" value="I-set"/>
    <property type="match status" value="1"/>
</dbReference>
<comment type="caution">
    <text evidence="5">The sequence shown here is derived from an EMBL/GenBank/DDBJ whole genome shotgun (WGS) entry which is preliminary data.</text>
</comment>
<feature type="transmembrane region" description="Helical" evidence="3">
    <location>
        <begin position="391"/>
        <end position="413"/>
    </location>
</feature>
<dbReference type="InterPro" id="IPR050964">
    <property type="entry name" value="Striated_Muscle_Regulatory"/>
</dbReference>
<dbReference type="PRINTS" id="PR00014">
    <property type="entry name" value="FNTYPEIII"/>
</dbReference>
<evidence type="ECO:0000313" key="6">
    <source>
        <dbReference type="Proteomes" id="UP000285301"/>
    </source>
</evidence>
<keyword evidence="3" id="KW-0472">Membrane</keyword>
<dbReference type="PANTHER" id="PTHR13817">
    <property type="entry name" value="TITIN"/>
    <property type="match status" value="1"/>
</dbReference>
<feature type="domain" description="Fibronectin type-III" evidence="4">
    <location>
        <begin position="54"/>
        <end position="148"/>
    </location>
</feature>
<proteinExistence type="predicted"/>
<dbReference type="GO" id="GO:0030154">
    <property type="term" value="P:cell differentiation"/>
    <property type="evidence" value="ECO:0007669"/>
    <property type="project" value="UniProtKB-ARBA"/>
</dbReference>
<dbReference type="InterPro" id="IPR013098">
    <property type="entry name" value="Ig_I-set"/>
</dbReference>
<feature type="domain" description="Fibronectin type-III" evidence="4">
    <location>
        <begin position="257"/>
        <end position="369"/>
    </location>
</feature>
<sequence>YEIFDHVTEHGLNSELVIRSVKRQDEHVYKCLAENEYGTDEKTIKLVVIEIPGAPLNVRVRETWSRSASVFWNPPFNGNSPITKFTVQYWIHQSPTRKLNELSVNGAQTNALIKDLKPGHSYELTVVAENEVGRGDAADSITFFTNQEEPSAAPIDIIVESRGSSTVRVTWKAPPKDQWNGELQGFYVGYKVRDSQQPFSFLTVPVAANADISHKYEHFVRNLLKGTVYDVVVKAFNAAGSGPQSHPVRVQTLDGDLPESPFLSVTSSTRTSLSLRWLNPESIGKQLNIISYTLYYQKENDDWRQITIPTIVGSTALPSGNSPNSAENSHSYVLNNLESGTRYNIYVTATNNYGIGDPSNIVKTRTNGDPFVYSPAVENVNEIPYYFQPLFVIPIITAIVIVVIVLVITYVCVQRIKSRYSTPEGFNTLTSKHLTFNGTTHRFSAGFDNTSKPLMSDQINVFPSPYATMPMGAKHNEDSFAQKPWERPLPNPKITNTQPLNSHIYDNPQ</sequence>
<evidence type="ECO:0000259" key="4">
    <source>
        <dbReference type="PROSITE" id="PS50853"/>
    </source>
</evidence>
<dbReference type="SUPFAM" id="SSF49265">
    <property type="entry name" value="Fibronectin type III"/>
    <property type="match status" value="2"/>
</dbReference>
<dbReference type="CDD" id="cd00063">
    <property type="entry name" value="FN3"/>
    <property type="match status" value="3"/>
</dbReference>
<dbReference type="OrthoDB" id="5982258at2759"/>
<feature type="non-terminal residue" evidence="5">
    <location>
        <position position="509"/>
    </location>
</feature>
<evidence type="ECO:0000256" key="3">
    <source>
        <dbReference type="SAM" id="Phobius"/>
    </source>
</evidence>
<organism evidence="5 6">
    <name type="scientific">Dinothrombium tinctorium</name>
    <dbReference type="NCBI Taxonomy" id="1965070"/>
    <lineage>
        <taxon>Eukaryota</taxon>
        <taxon>Metazoa</taxon>
        <taxon>Ecdysozoa</taxon>
        <taxon>Arthropoda</taxon>
        <taxon>Chelicerata</taxon>
        <taxon>Arachnida</taxon>
        <taxon>Acari</taxon>
        <taxon>Acariformes</taxon>
        <taxon>Trombidiformes</taxon>
        <taxon>Prostigmata</taxon>
        <taxon>Anystina</taxon>
        <taxon>Parasitengona</taxon>
        <taxon>Trombidioidea</taxon>
        <taxon>Trombidiidae</taxon>
        <taxon>Dinothrombium</taxon>
    </lineage>
</organism>